<organism evidence="13 14">
    <name type="scientific">Parasutterella muris</name>
    <dbReference type="NCBI Taxonomy" id="2565572"/>
    <lineage>
        <taxon>Bacteria</taxon>
        <taxon>Pseudomonadati</taxon>
        <taxon>Pseudomonadota</taxon>
        <taxon>Betaproteobacteria</taxon>
        <taxon>Burkholderiales</taxon>
        <taxon>Sutterellaceae</taxon>
        <taxon>Parasutterella</taxon>
    </lineage>
</organism>
<evidence type="ECO:0000313" key="14">
    <source>
        <dbReference type="Proteomes" id="UP000472580"/>
    </source>
</evidence>
<evidence type="ECO:0000259" key="12">
    <source>
        <dbReference type="Pfam" id="PF08291"/>
    </source>
</evidence>
<keyword evidence="7" id="KW-0862">Zinc</keyword>
<dbReference type="Proteomes" id="UP000472580">
    <property type="component" value="Unassembled WGS sequence"/>
</dbReference>
<evidence type="ECO:0000256" key="7">
    <source>
        <dbReference type="ARBA" id="ARBA00022833"/>
    </source>
</evidence>
<dbReference type="RefSeq" id="WP_160334464.1">
    <property type="nucleotide sequence ID" value="NZ_WSRP01000005.1"/>
</dbReference>
<comment type="similarity">
    <text evidence="10">Belongs to the peptidase M15 family.</text>
</comment>
<evidence type="ECO:0000313" key="13">
    <source>
        <dbReference type="EMBL" id="MVX56027.1"/>
    </source>
</evidence>
<evidence type="ECO:0000256" key="5">
    <source>
        <dbReference type="ARBA" id="ARBA00022729"/>
    </source>
</evidence>
<dbReference type="AlphaFoldDB" id="A0A6L6YEU5"/>
<evidence type="ECO:0000256" key="6">
    <source>
        <dbReference type="ARBA" id="ARBA00022801"/>
    </source>
</evidence>
<keyword evidence="14" id="KW-1185">Reference proteome</keyword>
<dbReference type="PANTHER" id="PTHR37425">
    <property type="match status" value="1"/>
</dbReference>
<evidence type="ECO:0000256" key="1">
    <source>
        <dbReference type="ARBA" id="ARBA00001947"/>
    </source>
</evidence>
<dbReference type="GO" id="GO:0008237">
    <property type="term" value="F:metallopeptidase activity"/>
    <property type="evidence" value="ECO:0007669"/>
    <property type="project" value="UniProtKB-KW"/>
</dbReference>
<protein>
    <recommendedName>
        <fullName evidence="11">Murein endopeptidase K</fullName>
    </recommendedName>
</protein>
<dbReference type="Pfam" id="PF08291">
    <property type="entry name" value="Peptidase_M15_3"/>
    <property type="match status" value="1"/>
</dbReference>
<dbReference type="GO" id="GO:0046872">
    <property type="term" value="F:metal ion binding"/>
    <property type="evidence" value="ECO:0007669"/>
    <property type="project" value="UniProtKB-KW"/>
</dbReference>
<evidence type="ECO:0000256" key="4">
    <source>
        <dbReference type="ARBA" id="ARBA00022723"/>
    </source>
</evidence>
<sequence length="108" mass="12380">KPSPWPEVVDPGLYHLLEEIRADFGEPIYINSGYRSPEHNAKVGGAKNSYHVRGQAADIRPTRYHDQKRWQDALGRLKIIVNRRCKGGVGFYPTFVHVDLGPERRWNG</sequence>
<dbReference type="GO" id="GO:0006508">
    <property type="term" value="P:proteolysis"/>
    <property type="evidence" value="ECO:0007669"/>
    <property type="project" value="UniProtKB-KW"/>
</dbReference>
<dbReference type="SUPFAM" id="SSF55166">
    <property type="entry name" value="Hedgehog/DD-peptidase"/>
    <property type="match status" value="1"/>
</dbReference>
<evidence type="ECO:0000256" key="10">
    <source>
        <dbReference type="ARBA" id="ARBA00093448"/>
    </source>
</evidence>
<comment type="pathway">
    <text evidence="2">Cell wall biogenesis; cell wall polysaccharide biosynthesis.</text>
</comment>
<gene>
    <name evidence="13" type="ORF">E5987_02240</name>
</gene>
<feature type="domain" description="Peptidase M15A C-terminal" evidence="12">
    <location>
        <begin position="13"/>
        <end position="99"/>
    </location>
</feature>
<proteinExistence type="inferred from homology"/>
<evidence type="ECO:0000256" key="3">
    <source>
        <dbReference type="ARBA" id="ARBA00022670"/>
    </source>
</evidence>
<dbReference type="InterPro" id="IPR009045">
    <property type="entry name" value="Zn_M74/Hedgehog-like"/>
</dbReference>
<name>A0A6L6YEU5_9BURK</name>
<feature type="non-terminal residue" evidence="13">
    <location>
        <position position="1"/>
    </location>
</feature>
<keyword evidence="3" id="KW-0645">Protease</keyword>
<dbReference type="InterPro" id="IPR010275">
    <property type="entry name" value="MepK"/>
</dbReference>
<keyword evidence="5" id="KW-0732">Signal</keyword>
<dbReference type="OrthoDB" id="9782994at2"/>
<evidence type="ECO:0000256" key="9">
    <source>
        <dbReference type="ARBA" id="ARBA00023316"/>
    </source>
</evidence>
<keyword evidence="6" id="KW-0378">Hydrolase</keyword>
<keyword evidence="9" id="KW-0961">Cell wall biogenesis/degradation</keyword>
<evidence type="ECO:0000256" key="2">
    <source>
        <dbReference type="ARBA" id="ARBA00004776"/>
    </source>
</evidence>
<evidence type="ECO:0000256" key="11">
    <source>
        <dbReference type="ARBA" id="ARBA00093666"/>
    </source>
</evidence>
<comment type="caution">
    <text evidence="13">The sequence shown here is derived from an EMBL/GenBank/DDBJ whole genome shotgun (WGS) entry which is preliminary data.</text>
</comment>
<dbReference type="InterPro" id="IPR013230">
    <property type="entry name" value="Peptidase_M15A_C"/>
</dbReference>
<dbReference type="PANTHER" id="PTHR37425:SF1">
    <property type="entry name" value="OUTER MEMBRANE PROTEIN"/>
    <property type="match status" value="1"/>
</dbReference>
<keyword evidence="8" id="KW-0482">Metalloprotease</keyword>
<reference evidence="13 14" key="1">
    <citation type="submission" date="2019-12" db="EMBL/GenBank/DDBJ databases">
        <title>Microbes associate with the intestines of laboratory mice.</title>
        <authorList>
            <person name="Navarre W."/>
            <person name="Wong E."/>
        </authorList>
    </citation>
    <scope>NUCLEOTIDE SEQUENCE [LARGE SCALE GENOMIC DNA]</scope>
    <source>
        <strain evidence="13 14">NM82_D38</strain>
    </source>
</reference>
<accession>A0A6L6YEU5</accession>
<comment type="cofactor">
    <cofactor evidence="1">
        <name>Zn(2+)</name>
        <dbReference type="ChEBI" id="CHEBI:29105"/>
    </cofactor>
</comment>
<keyword evidence="4" id="KW-0479">Metal-binding</keyword>
<dbReference type="EMBL" id="WSRP01000005">
    <property type="protein sequence ID" value="MVX56027.1"/>
    <property type="molecule type" value="Genomic_DNA"/>
</dbReference>
<dbReference type="Gene3D" id="3.30.1380.10">
    <property type="match status" value="1"/>
</dbReference>
<dbReference type="GO" id="GO:0071555">
    <property type="term" value="P:cell wall organization"/>
    <property type="evidence" value="ECO:0007669"/>
    <property type="project" value="UniProtKB-KW"/>
</dbReference>
<evidence type="ECO:0000256" key="8">
    <source>
        <dbReference type="ARBA" id="ARBA00023049"/>
    </source>
</evidence>